<evidence type="ECO:0000256" key="2">
    <source>
        <dbReference type="ARBA" id="ARBA00022598"/>
    </source>
</evidence>
<evidence type="ECO:0000259" key="4">
    <source>
        <dbReference type="Pfam" id="PF00501"/>
    </source>
</evidence>
<evidence type="ECO:0000313" key="6">
    <source>
        <dbReference type="EMBL" id="GMA38467.1"/>
    </source>
</evidence>
<evidence type="ECO:0000259" key="5">
    <source>
        <dbReference type="Pfam" id="PF13193"/>
    </source>
</evidence>
<reference evidence="7" key="1">
    <citation type="journal article" date="2019" name="Int. J. Syst. Evol. Microbiol.">
        <title>The Global Catalogue of Microorganisms (GCM) 10K type strain sequencing project: providing services to taxonomists for standard genome sequencing and annotation.</title>
        <authorList>
            <consortium name="The Broad Institute Genomics Platform"/>
            <consortium name="The Broad Institute Genome Sequencing Center for Infectious Disease"/>
            <person name="Wu L."/>
            <person name="Ma J."/>
        </authorList>
    </citation>
    <scope>NUCLEOTIDE SEQUENCE [LARGE SCALE GENOMIC DNA]</scope>
    <source>
        <strain evidence="7">NBRC 113072</strain>
    </source>
</reference>
<evidence type="ECO:0000313" key="7">
    <source>
        <dbReference type="Proteomes" id="UP001157126"/>
    </source>
</evidence>
<dbReference type="Gene3D" id="3.30.300.30">
    <property type="match status" value="1"/>
</dbReference>
<name>A0ABQ6IP02_9MICO</name>
<sequence length="412" mass="42896">MKPVPLPLPADPTSDPALLDRLADAIAGRGPLLLPQEPSPSDPTAAPTGTGHGPDEPDLDHIDPDVLPSGGGIAVGTSGSTGASKRAVLDASALTASADATHARLGGPGQWLLALPAHHIAGLQVLLRSLRAGARPAVVPPGSFTPAGFVAGVDSMTGMRRYTSLVPTQLQRLLLDEDAVAAARGLDGVLVGGSSMPPVLLRRAREAGIPVVVTYGMSETAGGCVYDGTPLDGVHLRIQQGRIHLAGAVVARGYLVRRPAGEDPFLEHGGLRWFRTDDMGRLDEEGLLVVDGRVDDVIISGGLKVWPTEVERALAGFVPDGCDLAVVGLPDPEWGQRVAVAVECTHGSSADLLTDLLDHARDVLPPHARPRLARVVRALPRRGPGKPDRARLASLLMDPGWENGVSTPEQEG</sequence>
<dbReference type="InterPro" id="IPR025110">
    <property type="entry name" value="AMP-bd_C"/>
</dbReference>
<dbReference type="Gene3D" id="3.40.50.12780">
    <property type="entry name" value="N-terminal domain of ligase-like"/>
    <property type="match status" value="1"/>
</dbReference>
<dbReference type="Pfam" id="PF00501">
    <property type="entry name" value="AMP-binding"/>
    <property type="match status" value="1"/>
</dbReference>
<dbReference type="PANTHER" id="PTHR43201">
    <property type="entry name" value="ACYL-COA SYNTHETASE"/>
    <property type="match status" value="1"/>
</dbReference>
<dbReference type="NCBIfam" id="NF005877">
    <property type="entry name" value="PRK07824.1"/>
    <property type="match status" value="1"/>
</dbReference>
<dbReference type="Pfam" id="PF13193">
    <property type="entry name" value="AMP-binding_C"/>
    <property type="match status" value="1"/>
</dbReference>
<accession>A0ABQ6IP02</accession>
<evidence type="ECO:0000256" key="1">
    <source>
        <dbReference type="ARBA" id="ARBA00006432"/>
    </source>
</evidence>
<dbReference type="SUPFAM" id="SSF56801">
    <property type="entry name" value="Acetyl-CoA synthetase-like"/>
    <property type="match status" value="1"/>
</dbReference>
<feature type="compositionally biased region" description="Basic and acidic residues" evidence="3">
    <location>
        <begin position="53"/>
        <end position="64"/>
    </location>
</feature>
<protein>
    <submittedName>
        <fullName evidence="6">O-succinylbenzoic acid--CoA ligase MenE</fullName>
    </submittedName>
</protein>
<comment type="similarity">
    <text evidence="1">Belongs to the ATP-dependent AMP-binding enzyme family.</text>
</comment>
<dbReference type="InterPro" id="IPR045851">
    <property type="entry name" value="AMP-bd_C_sf"/>
</dbReference>
<feature type="domain" description="AMP-binding enzyme C-terminal" evidence="5">
    <location>
        <begin position="318"/>
        <end position="386"/>
    </location>
</feature>
<dbReference type="InterPro" id="IPR042099">
    <property type="entry name" value="ANL_N_sf"/>
</dbReference>
<evidence type="ECO:0000256" key="3">
    <source>
        <dbReference type="SAM" id="MobiDB-lite"/>
    </source>
</evidence>
<keyword evidence="2 6" id="KW-0436">Ligase</keyword>
<dbReference type="PANTHER" id="PTHR43201:SF5">
    <property type="entry name" value="MEDIUM-CHAIN ACYL-COA LIGASE ACSF2, MITOCHONDRIAL"/>
    <property type="match status" value="1"/>
</dbReference>
<feature type="region of interest" description="Disordered" evidence="3">
    <location>
        <begin position="27"/>
        <end position="81"/>
    </location>
</feature>
<keyword evidence="7" id="KW-1185">Reference proteome</keyword>
<dbReference type="Proteomes" id="UP001157126">
    <property type="component" value="Unassembled WGS sequence"/>
</dbReference>
<feature type="domain" description="AMP-dependent synthetase/ligase" evidence="4">
    <location>
        <begin position="77"/>
        <end position="230"/>
    </location>
</feature>
<organism evidence="6 7">
    <name type="scientific">Mobilicoccus caccae</name>
    <dbReference type="NCBI Taxonomy" id="1859295"/>
    <lineage>
        <taxon>Bacteria</taxon>
        <taxon>Bacillati</taxon>
        <taxon>Actinomycetota</taxon>
        <taxon>Actinomycetes</taxon>
        <taxon>Micrococcales</taxon>
        <taxon>Dermatophilaceae</taxon>
        <taxon>Mobilicoccus</taxon>
    </lineage>
</organism>
<proteinExistence type="inferred from homology"/>
<dbReference type="EMBL" id="BSUO01000001">
    <property type="protein sequence ID" value="GMA38467.1"/>
    <property type="molecule type" value="Genomic_DNA"/>
</dbReference>
<dbReference type="RefSeq" id="WP_284302538.1">
    <property type="nucleotide sequence ID" value="NZ_BSUO01000001.1"/>
</dbReference>
<comment type="caution">
    <text evidence="6">The sequence shown here is derived from an EMBL/GenBank/DDBJ whole genome shotgun (WGS) entry which is preliminary data.</text>
</comment>
<gene>
    <name evidence="6" type="ORF">GCM10025883_05120</name>
</gene>
<dbReference type="GO" id="GO:0016874">
    <property type="term" value="F:ligase activity"/>
    <property type="evidence" value="ECO:0007669"/>
    <property type="project" value="UniProtKB-KW"/>
</dbReference>
<dbReference type="InterPro" id="IPR000873">
    <property type="entry name" value="AMP-dep_synth/lig_dom"/>
</dbReference>